<dbReference type="PANTHER" id="PTHR30461:SF23">
    <property type="entry name" value="DNA RECOMBINASE-RELATED"/>
    <property type="match status" value="1"/>
</dbReference>
<reference evidence="3 4" key="1">
    <citation type="submission" date="2020-02" db="EMBL/GenBank/DDBJ databases">
        <title>Genome analysis of Thermosulfuriphilus ammonigenes ST65T, an anaerobic thermophilic chemolithoautotrophic bacterium isolated from a deep-sea hydrothermal vent.</title>
        <authorList>
            <person name="Slobodkina G."/>
            <person name="Allioux M."/>
            <person name="Merkel A."/>
            <person name="Alain K."/>
            <person name="Jebbar M."/>
            <person name="Slobodkin A."/>
        </authorList>
    </citation>
    <scope>NUCLEOTIDE SEQUENCE [LARGE SCALE GENOMIC DNA]</scope>
    <source>
        <strain evidence="3 4">ST65</strain>
    </source>
</reference>
<evidence type="ECO:0000259" key="1">
    <source>
        <dbReference type="PROSITE" id="PS51736"/>
    </source>
</evidence>
<dbReference type="PANTHER" id="PTHR30461">
    <property type="entry name" value="DNA-INVERTASE FROM LAMBDOID PROPHAGE"/>
    <property type="match status" value="1"/>
</dbReference>
<dbReference type="Proteomes" id="UP000502179">
    <property type="component" value="Chromosome"/>
</dbReference>
<keyword evidence="4" id="KW-1185">Reference proteome</keyword>
<dbReference type="InterPro" id="IPR050639">
    <property type="entry name" value="SSR_resolvase"/>
</dbReference>
<evidence type="ECO:0000313" key="4">
    <source>
        <dbReference type="Proteomes" id="UP000502179"/>
    </source>
</evidence>
<dbReference type="Pfam" id="PF13408">
    <property type="entry name" value="Zn_ribbon_recom"/>
    <property type="match status" value="1"/>
</dbReference>
<dbReference type="PROSITE" id="PS51737">
    <property type="entry name" value="RECOMBINASE_DNA_BIND"/>
    <property type="match status" value="1"/>
</dbReference>
<dbReference type="GO" id="GO:0003677">
    <property type="term" value="F:DNA binding"/>
    <property type="evidence" value="ECO:0007669"/>
    <property type="project" value="InterPro"/>
</dbReference>
<dbReference type="CDD" id="cd00338">
    <property type="entry name" value="Ser_Recombinase"/>
    <property type="match status" value="1"/>
</dbReference>
<dbReference type="KEGG" id="tav:G4V39_07585"/>
<evidence type="ECO:0000313" key="3">
    <source>
        <dbReference type="EMBL" id="QIJ72136.1"/>
    </source>
</evidence>
<gene>
    <name evidence="3" type="ORF">G4V39_07585</name>
</gene>
<dbReference type="Pfam" id="PF00239">
    <property type="entry name" value="Resolvase"/>
    <property type="match status" value="1"/>
</dbReference>
<dbReference type="GO" id="GO:0000150">
    <property type="term" value="F:DNA strand exchange activity"/>
    <property type="evidence" value="ECO:0007669"/>
    <property type="project" value="InterPro"/>
</dbReference>
<sequence length="488" mass="56639">MNCAIYTRVSTDTQAEKEFSSCEAQEEKIKAFIKSQNNWKVFKVYSDPGFSGANLNRPALQELLEDIKQGKINIVLVYKIDRLTRSPKDFYYLMEIFEKYKVDFISITERFDTSTPAGRLLRNIMLTFAQFERELASERTKDKMLQRAEKGLWNGGIPPFGYKALNKKLIPDEKESKIVKLIFETYVETGSVAEVYNTLKEKNILNRYGKVFTKTSIKNILSNPVYIGKLKYAGKIYNGLHQPIISELLFNEAQELHKKKIRKMKLFRNYLFAGLVTCDECGSKMTPTYTNKKAKRGRRRYFYYRCTSTLKRDWQVCTTRQVNADRLEQFVLENLERVSRDEPYIENLVFRLNHNPDELVRNSLIKNRVSGDRAGFELRKEQLKIDPQGLIFQLKTFLSTLSSLSRAEQVLLIRERIDSIKYSKKRIRVNFKYSLKINNLNHSQQGSGQVGVGGGRLEKENQNFFSSCPSDLVRNKEMAPGEGLEPPT</sequence>
<dbReference type="Gene3D" id="3.90.1750.20">
    <property type="entry name" value="Putative Large Serine Recombinase, Chain B, Domain 2"/>
    <property type="match status" value="1"/>
</dbReference>
<name>A0A6G7PX57_9BACT</name>
<proteinExistence type="predicted"/>
<organism evidence="3 4">
    <name type="scientific">Thermosulfuriphilus ammonigenes</name>
    <dbReference type="NCBI Taxonomy" id="1936021"/>
    <lineage>
        <taxon>Bacteria</taxon>
        <taxon>Pseudomonadati</taxon>
        <taxon>Thermodesulfobacteriota</taxon>
        <taxon>Thermodesulfobacteria</taxon>
        <taxon>Thermodesulfobacteriales</taxon>
        <taxon>Thermodesulfobacteriaceae</taxon>
        <taxon>Thermosulfuriphilus</taxon>
    </lineage>
</organism>
<dbReference type="SUPFAM" id="SSF53041">
    <property type="entry name" value="Resolvase-like"/>
    <property type="match status" value="1"/>
</dbReference>
<dbReference type="InterPro" id="IPR036162">
    <property type="entry name" value="Resolvase-like_N_sf"/>
</dbReference>
<feature type="domain" description="Recombinase" evidence="2">
    <location>
        <begin position="159"/>
        <end position="263"/>
    </location>
</feature>
<feature type="domain" description="Resolvase/invertase-type recombinase catalytic" evidence="1">
    <location>
        <begin position="2"/>
        <end position="151"/>
    </location>
</feature>
<dbReference type="PROSITE" id="PS51736">
    <property type="entry name" value="RECOMBINASES_3"/>
    <property type="match status" value="1"/>
</dbReference>
<dbReference type="EMBL" id="CP048877">
    <property type="protein sequence ID" value="QIJ72136.1"/>
    <property type="molecule type" value="Genomic_DNA"/>
</dbReference>
<protein>
    <submittedName>
        <fullName evidence="3">Recombinase family protein</fullName>
    </submittedName>
</protein>
<accession>A0A6G7PX57</accession>
<dbReference type="Pfam" id="PF07508">
    <property type="entry name" value="Recombinase"/>
    <property type="match status" value="1"/>
</dbReference>
<dbReference type="Gene3D" id="3.40.50.1390">
    <property type="entry name" value="Resolvase, N-terminal catalytic domain"/>
    <property type="match status" value="1"/>
</dbReference>
<dbReference type="InterPro" id="IPR006119">
    <property type="entry name" value="Resolv_N"/>
</dbReference>
<dbReference type="InterPro" id="IPR038109">
    <property type="entry name" value="DNA_bind_recomb_sf"/>
</dbReference>
<dbReference type="AlphaFoldDB" id="A0A6G7PX57"/>
<dbReference type="InterPro" id="IPR011109">
    <property type="entry name" value="DNA_bind_recombinase_dom"/>
</dbReference>
<dbReference type="SMART" id="SM00857">
    <property type="entry name" value="Resolvase"/>
    <property type="match status" value="1"/>
</dbReference>
<dbReference type="InterPro" id="IPR025827">
    <property type="entry name" value="Zn_ribbon_recom_dom"/>
</dbReference>
<dbReference type="RefSeq" id="WP_166032354.1">
    <property type="nucleotide sequence ID" value="NZ_CP048877.1"/>
</dbReference>
<evidence type="ECO:0000259" key="2">
    <source>
        <dbReference type="PROSITE" id="PS51737"/>
    </source>
</evidence>